<protein>
    <recommendedName>
        <fullName evidence="3">Calcineurin-like phosphoesterase</fullName>
    </recommendedName>
</protein>
<proteinExistence type="predicted"/>
<dbReference type="EMBL" id="FODE01000084">
    <property type="protein sequence ID" value="SEO37916.1"/>
    <property type="molecule type" value="Genomic_DNA"/>
</dbReference>
<gene>
    <name evidence="1" type="ORF">SAMN04489859_10842</name>
</gene>
<organism evidence="1 2">
    <name type="scientific">Paracoccus alcaliphilus</name>
    <dbReference type="NCBI Taxonomy" id="34002"/>
    <lineage>
        <taxon>Bacteria</taxon>
        <taxon>Pseudomonadati</taxon>
        <taxon>Pseudomonadota</taxon>
        <taxon>Alphaproteobacteria</taxon>
        <taxon>Rhodobacterales</taxon>
        <taxon>Paracoccaceae</taxon>
        <taxon>Paracoccus</taxon>
    </lineage>
</organism>
<evidence type="ECO:0008006" key="3">
    <source>
        <dbReference type="Google" id="ProtNLM"/>
    </source>
</evidence>
<name>A0A1H8P7R3_9RHOB</name>
<dbReference type="RefSeq" id="WP_244519403.1">
    <property type="nucleotide sequence ID" value="NZ_CP067126.1"/>
</dbReference>
<evidence type="ECO:0000313" key="2">
    <source>
        <dbReference type="Proteomes" id="UP000199054"/>
    </source>
</evidence>
<reference evidence="1 2" key="1">
    <citation type="submission" date="2016-10" db="EMBL/GenBank/DDBJ databases">
        <authorList>
            <person name="de Groot N.N."/>
        </authorList>
    </citation>
    <scope>NUCLEOTIDE SEQUENCE [LARGE SCALE GENOMIC DNA]</scope>
    <source>
        <strain evidence="1 2">DSM 8512</strain>
    </source>
</reference>
<evidence type="ECO:0000313" key="1">
    <source>
        <dbReference type="EMBL" id="SEO37916.1"/>
    </source>
</evidence>
<dbReference type="AlphaFoldDB" id="A0A1H8P7R3"/>
<dbReference type="Proteomes" id="UP000199054">
    <property type="component" value="Unassembled WGS sequence"/>
</dbReference>
<sequence length="50" mass="5437">MNILITADLHVDLWAHAGHDPFSGIVPVLRGLDALITAGDLANDPHRNWP</sequence>
<keyword evidence="2" id="KW-1185">Reference proteome</keyword>
<accession>A0A1H8P7R3</accession>